<accession>A0A8X6MPQ7</accession>
<evidence type="ECO:0000313" key="2">
    <source>
        <dbReference type="EMBL" id="GFS71413.1"/>
    </source>
</evidence>
<sequence>MEALSNTGSDSVTYLKKVLFLRNSNRGIAPEGMDSKNPRSVRKMRSEAWSGDASTGYPGPAGRDCVTYLKEVITLEKKKVPIKPGKDSRGRQK</sequence>
<protein>
    <submittedName>
        <fullName evidence="2">Uncharacterized protein</fullName>
    </submittedName>
</protein>
<gene>
    <name evidence="2" type="ORF">NPIL_388801</name>
</gene>
<organism evidence="2 3">
    <name type="scientific">Nephila pilipes</name>
    <name type="common">Giant wood spider</name>
    <name type="synonym">Nephila maculata</name>
    <dbReference type="NCBI Taxonomy" id="299642"/>
    <lineage>
        <taxon>Eukaryota</taxon>
        <taxon>Metazoa</taxon>
        <taxon>Ecdysozoa</taxon>
        <taxon>Arthropoda</taxon>
        <taxon>Chelicerata</taxon>
        <taxon>Arachnida</taxon>
        <taxon>Araneae</taxon>
        <taxon>Araneomorphae</taxon>
        <taxon>Entelegynae</taxon>
        <taxon>Araneoidea</taxon>
        <taxon>Nephilidae</taxon>
        <taxon>Nephila</taxon>
    </lineage>
</organism>
<evidence type="ECO:0000256" key="1">
    <source>
        <dbReference type="SAM" id="MobiDB-lite"/>
    </source>
</evidence>
<evidence type="ECO:0000313" key="3">
    <source>
        <dbReference type="Proteomes" id="UP000887013"/>
    </source>
</evidence>
<keyword evidence="3" id="KW-1185">Reference proteome</keyword>
<comment type="caution">
    <text evidence="2">The sequence shown here is derived from an EMBL/GenBank/DDBJ whole genome shotgun (WGS) entry which is preliminary data.</text>
</comment>
<proteinExistence type="predicted"/>
<dbReference type="Proteomes" id="UP000887013">
    <property type="component" value="Unassembled WGS sequence"/>
</dbReference>
<feature type="region of interest" description="Disordered" evidence="1">
    <location>
        <begin position="26"/>
        <end position="56"/>
    </location>
</feature>
<name>A0A8X6MPQ7_NEPPI</name>
<reference evidence="2" key="1">
    <citation type="submission" date="2020-08" db="EMBL/GenBank/DDBJ databases">
        <title>Multicomponent nature underlies the extraordinary mechanical properties of spider dragline silk.</title>
        <authorList>
            <person name="Kono N."/>
            <person name="Nakamura H."/>
            <person name="Mori M."/>
            <person name="Yoshida Y."/>
            <person name="Ohtoshi R."/>
            <person name="Malay A.D."/>
            <person name="Moran D.A.P."/>
            <person name="Tomita M."/>
            <person name="Numata K."/>
            <person name="Arakawa K."/>
        </authorList>
    </citation>
    <scope>NUCLEOTIDE SEQUENCE</scope>
</reference>
<dbReference type="AlphaFoldDB" id="A0A8X6MPQ7"/>
<dbReference type="EMBL" id="BMAW01000901">
    <property type="protein sequence ID" value="GFS71413.1"/>
    <property type="molecule type" value="Genomic_DNA"/>
</dbReference>